<dbReference type="PANTHER" id="PTHR46983:SF3">
    <property type="entry name" value="CHPADIPLOID STATE MAINTENANCE PROTEIN CHPA"/>
    <property type="match status" value="1"/>
</dbReference>
<evidence type="ECO:0000259" key="5">
    <source>
        <dbReference type="PROSITE" id="PS51401"/>
    </source>
</evidence>
<feature type="domain" description="CS" evidence="4">
    <location>
        <begin position="220"/>
        <end position="311"/>
    </location>
</feature>
<dbReference type="Gene3D" id="2.60.40.790">
    <property type="match status" value="1"/>
</dbReference>
<evidence type="ECO:0000313" key="7">
    <source>
        <dbReference type="Proteomes" id="UP000801492"/>
    </source>
</evidence>
<accession>A0A8K0GLY6</accession>
<dbReference type="Pfam" id="PF04969">
    <property type="entry name" value="CS"/>
    <property type="match status" value="1"/>
</dbReference>
<dbReference type="Pfam" id="PF04968">
    <property type="entry name" value="CHORD"/>
    <property type="match status" value="2"/>
</dbReference>
<dbReference type="Gene3D" id="4.10.1130.20">
    <property type="match status" value="2"/>
</dbReference>
<evidence type="ECO:0000256" key="2">
    <source>
        <dbReference type="ARBA" id="ARBA00022737"/>
    </source>
</evidence>
<keyword evidence="3" id="KW-0862">Zinc</keyword>
<comment type="caution">
    <text evidence="6">The sequence shown here is derived from an EMBL/GenBank/DDBJ whole genome shotgun (WGS) entry which is preliminary data.</text>
</comment>
<evidence type="ECO:0000313" key="6">
    <source>
        <dbReference type="EMBL" id="KAF2904994.1"/>
    </source>
</evidence>
<dbReference type="EMBL" id="VTPC01000626">
    <property type="protein sequence ID" value="KAF2904994.1"/>
    <property type="molecule type" value="Genomic_DNA"/>
</dbReference>
<protein>
    <recommendedName>
        <fullName evidence="8">Cysteine and histidine-rich domain-containing protein</fullName>
    </recommendedName>
</protein>
<keyword evidence="7" id="KW-1185">Reference proteome</keyword>
<feature type="domain" description="CHORD" evidence="5">
    <location>
        <begin position="150"/>
        <end position="209"/>
    </location>
</feature>
<reference evidence="6" key="1">
    <citation type="submission" date="2019-08" db="EMBL/GenBank/DDBJ databases">
        <title>The genome of the North American firefly Photinus pyralis.</title>
        <authorList>
            <consortium name="Photinus pyralis genome working group"/>
            <person name="Fallon T.R."/>
            <person name="Sander Lower S.E."/>
            <person name="Weng J.-K."/>
        </authorList>
    </citation>
    <scope>NUCLEOTIDE SEQUENCE</scope>
    <source>
        <strain evidence="6">TRF0915ILg1</strain>
        <tissue evidence="6">Whole body</tissue>
    </source>
</reference>
<dbReference type="CDD" id="cd06488">
    <property type="entry name" value="p23_melusin_like"/>
    <property type="match status" value="1"/>
</dbReference>
<dbReference type="AlphaFoldDB" id="A0A8K0GLY6"/>
<proteinExistence type="predicted"/>
<evidence type="ECO:0000256" key="1">
    <source>
        <dbReference type="ARBA" id="ARBA00022723"/>
    </source>
</evidence>
<dbReference type="InterPro" id="IPR039790">
    <property type="entry name" value="CHRD1"/>
</dbReference>
<dbReference type="InterPro" id="IPR008978">
    <property type="entry name" value="HSP20-like_chaperone"/>
</dbReference>
<name>A0A8K0GLY6_IGNLU</name>
<keyword evidence="2" id="KW-0677">Repeat</keyword>
<dbReference type="PANTHER" id="PTHR46983">
    <property type="entry name" value="CYSTEINE AND HISTIDINE-RICH DOMAIN-CONTAINING PROTEIN 1"/>
    <property type="match status" value="1"/>
</dbReference>
<evidence type="ECO:0000259" key="4">
    <source>
        <dbReference type="PROSITE" id="PS51203"/>
    </source>
</evidence>
<dbReference type="InterPro" id="IPR007051">
    <property type="entry name" value="CHORD_dom"/>
</dbReference>
<dbReference type="GO" id="GO:0046872">
    <property type="term" value="F:metal ion binding"/>
    <property type="evidence" value="ECO:0007669"/>
    <property type="project" value="UniProtKB-KW"/>
</dbReference>
<feature type="domain" description="CHORD" evidence="5">
    <location>
        <begin position="10"/>
        <end position="69"/>
    </location>
</feature>
<dbReference type="Proteomes" id="UP000801492">
    <property type="component" value="Unassembled WGS sequence"/>
</dbReference>
<dbReference type="OrthoDB" id="10261079at2759"/>
<organism evidence="6 7">
    <name type="scientific">Ignelater luminosus</name>
    <name type="common">Cucubano</name>
    <name type="synonym">Pyrophorus luminosus</name>
    <dbReference type="NCBI Taxonomy" id="2038154"/>
    <lineage>
        <taxon>Eukaryota</taxon>
        <taxon>Metazoa</taxon>
        <taxon>Ecdysozoa</taxon>
        <taxon>Arthropoda</taxon>
        <taxon>Hexapoda</taxon>
        <taxon>Insecta</taxon>
        <taxon>Pterygota</taxon>
        <taxon>Neoptera</taxon>
        <taxon>Endopterygota</taxon>
        <taxon>Coleoptera</taxon>
        <taxon>Polyphaga</taxon>
        <taxon>Elateriformia</taxon>
        <taxon>Elateroidea</taxon>
        <taxon>Elateridae</taxon>
        <taxon>Agrypninae</taxon>
        <taxon>Pyrophorini</taxon>
        <taxon>Ignelater</taxon>
    </lineage>
</organism>
<dbReference type="InterPro" id="IPR007052">
    <property type="entry name" value="CS_dom"/>
</dbReference>
<evidence type="ECO:0000256" key="3">
    <source>
        <dbReference type="ARBA" id="ARBA00022833"/>
    </source>
</evidence>
<dbReference type="PROSITE" id="PS51203">
    <property type="entry name" value="CS"/>
    <property type="match status" value="1"/>
</dbReference>
<sequence>MANEKILLQCYNRGCGQKFDPDQNSDDACRHHPGLPFFHDAYKGWSCCNKKCTDFTEFLNIKGCALSKHSDIKPPEPEKPATMEEPDREVVEVKPMERPVIERPPIDTPMTTLKPNIAPSLKQQLQADLAKEITTNLINEGDDVAVGTACKNSGCAVSYQGPQTNETPCVYHSGSPIFHEGMKYWSCCQRKTTDFNVFLNQAGCQSGTHLWRKDDETNKIIECRWDWHQTGSHVVVSIYAKNYCPDSSIVQLNPVRLFANLVFPQQANATFTLDIELQNVIDVKASQVSMFATKVEIKLKKAEPGSWSKIEIPKRPTIKQPVQFKSNAELENLAPQMELVDLSDL</sequence>
<gene>
    <name evidence="6" type="ORF">ILUMI_01178</name>
</gene>
<keyword evidence="1" id="KW-0479">Metal-binding</keyword>
<dbReference type="PROSITE" id="PS51401">
    <property type="entry name" value="CHORD"/>
    <property type="match status" value="2"/>
</dbReference>
<dbReference type="SUPFAM" id="SSF49764">
    <property type="entry name" value="HSP20-like chaperones"/>
    <property type="match status" value="1"/>
</dbReference>
<evidence type="ECO:0008006" key="8">
    <source>
        <dbReference type="Google" id="ProtNLM"/>
    </source>
</evidence>